<dbReference type="PANTHER" id="PTHR22932">
    <property type="entry name" value="TELOMERASE-BINDING PROTEIN P23 HSP90 CO-CHAPERONE"/>
    <property type="match status" value="1"/>
</dbReference>
<dbReference type="EMBL" id="LFVZ01000003">
    <property type="protein sequence ID" value="KTW30177.1"/>
    <property type="molecule type" value="Genomic_DNA"/>
</dbReference>
<keyword evidence="5" id="KW-1185">Reference proteome</keyword>
<organism evidence="4 5">
    <name type="scientific">Pneumocystis carinii (strain B80)</name>
    <name type="common">Rat pneumocystis pneumonia agent</name>
    <name type="synonym">Pneumocystis carinii f. sp. carinii</name>
    <dbReference type="NCBI Taxonomy" id="1408658"/>
    <lineage>
        <taxon>Eukaryota</taxon>
        <taxon>Fungi</taxon>
        <taxon>Dikarya</taxon>
        <taxon>Ascomycota</taxon>
        <taxon>Taphrinomycotina</taxon>
        <taxon>Pneumocystomycetes</taxon>
        <taxon>Pneumocystaceae</taxon>
        <taxon>Pneumocystis</taxon>
    </lineage>
</organism>
<dbReference type="AlphaFoldDB" id="A0A0W4ZP92"/>
<dbReference type="GO" id="GO:0006457">
    <property type="term" value="P:protein folding"/>
    <property type="evidence" value="ECO:0007669"/>
    <property type="project" value="TreeGrafter"/>
</dbReference>
<feature type="region of interest" description="Disordered" evidence="2">
    <location>
        <begin position="144"/>
        <end position="194"/>
    </location>
</feature>
<dbReference type="PROSITE" id="PS51203">
    <property type="entry name" value="CS"/>
    <property type="match status" value="1"/>
</dbReference>
<accession>A0A0W4ZP92</accession>
<evidence type="ECO:0000259" key="3">
    <source>
        <dbReference type="PROSITE" id="PS51203"/>
    </source>
</evidence>
<evidence type="ECO:0000313" key="4">
    <source>
        <dbReference type="EMBL" id="KTW30177.1"/>
    </source>
</evidence>
<dbReference type="RefSeq" id="XP_018226968.1">
    <property type="nucleotide sequence ID" value="XM_018369263.1"/>
</dbReference>
<sequence>MIQVTPEVKWAQRSSSSDLEKNVLYLTLAVPDVSDPTINITETMLTLDALTKDGSTKYSLTLFFFKEVDPENYKIHHTDRSIVLTIRKKNADEKYWPRLIQSAEKSGFIRTDFEKWVDEDEQNARSTDDFSSQFGGGMDDFDFNKFSDGIGSENMPKLDDMDSDDDDSDVEDESTKDESTKDESNEDVVSMDKD</sequence>
<proteinExistence type="inferred from homology"/>
<dbReference type="SUPFAM" id="SSF49764">
    <property type="entry name" value="HSP20-like chaperones"/>
    <property type="match status" value="1"/>
</dbReference>
<dbReference type="OrthoDB" id="1564555at2759"/>
<comment type="caution">
    <text evidence="4">The sequence shown here is derived from an EMBL/GenBank/DDBJ whole genome shotgun (WGS) entry which is preliminary data.</text>
</comment>
<comment type="similarity">
    <text evidence="1">Belongs to the p23/wos2 family.</text>
</comment>
<dbReference type="GeneID" id="28935465"/>
<dbReference type="VEuPathDB" id="FungiDB:T552_00654"/>
<name>A0A0W4ZP92_PNEC8</name>
<dbReference type="GO" id="GO:0005829">
    <property type="term" value="C:cytosol"/>
    <property type="evidence" value="ECO:0007669"/>
    <property type="project" value="TreeGrafter"/>
</dbReference>
<dbReference type="GO" id="GO:0051879">
    <property type="term" value="F:Hsp90 protein binding"/>
    <property type="evidence" value="ECO:0007669"/>
    <property type="project" value="InterPro"/>
</dbReference>
<dbReference type="PANTHER" id="PTHR22932:SF1">
    <property type="entry name" value="CO-CHAPERONE PROTEIN DAF-41"/>
    <property type="match status" value="1"/>
</dbReference>
<dbReference type="Gene3D" id="2.60.40.790">
    <property type="match status" value="1"/>
</dbReference>
<dbReference type="InterPro" id="IPR008978">
    <property type="entry name" value="HSP20-like_chaperone"/>
</dbReference>
<evidence type="ECO:0000256" key="2">
    <source>
        <dbReference type="SAM" id="MobiDB-lite"/>
    </source>
</evidence>
<evidence type="ECO:0000313" key="5">
    <source>
        <dbReference type="Proteomes" id="UP000054454"/>
    </source>
</evidence>
<feature type="compositionally biased region" description="Acidic residues" evidence="2">
    <location>
        <begin position="161"/>
        <end position="175"/>
    </location>
</feature>
<dbReference type="FunFam" id="2.60.40.790:FF:000013">
    <property type="entry name" value="Very-long-chain (3R)-3-hydroxyacyl-CoA dehydratase"/>
    <property type="match status" value="1"/>
</dbReference>
<gene>
    <name evidence="4" type="ORF">T552_00654</name>
</gene>
<reference evidence="5" key="1">
    <citation type="journal article" date="2016" name="Nat. Commun.">
        <title>Genome analysis of three Pneumocystis species reveals adaptation mechanisms to life exclusively in mammalian hosts.</title>
        <authorList>
            <person name="Ma L."/>
            <person name="Chen Z."/>
            <person name="Huang D.W."/>
            <person name="Kutty G."/>
            <person name="Ishihara M."/>
            <person name="Wang H."/>
            <person name="Abouelleil A."/>
            <person name="Bishop L."/>
            <person name="Davey E."/>
            <person name="Deng R."/>
            <person name="Deng X."/>
            <person name="Fan L."/>
            <person name="Fantoni G."/>
            <person name="Fitzgerald M."/>
            <person name="Gogineni E."/>
            <person name="Goldberg J.M."/>
            <person name="Handley G."/>
            <person name="Hu X."/>
            <person name="Huber C."/>
            <person name="Jiao X."/>
            <person name="Jones K."/>
            <person name="Levin J.Z."/>
            <person name="Liu Y."/>
            <person name="Macdonald P."/>
            <person name="Melnikov A."/>
            <person name="Raley C."/>
            <person name="Sassi M."/>
            <person name="Sherman B.T."/>
            <person name="Song X."/>
            <person name="Sykes S."/>
            <person name="Tran B."/>
            <person name="Walsh L."/>
            <person name="Xia Y."/>
            <person name="Yang J."/>
            <person name="Young S."/>
            <person name="Zeng Q."/>
            <person name="Zheng X."/>
            <person name="Stephens R."/>
            <person name="Nusbaum C."/>
            <person name="Birren B.W."/>
            <person name="Azadi P."/>
            <person name="Lempicki R.A."/>
            <person name="Cuomo C.A."/>
            <person name="Kovacs J.A."/>
        </authorList>
    </citation>
    <scope>NUCLEOTIDE SEQUENCE [LARGE SCALE GENOMIC DNA]</scope>
    <source>
        <strain evidence="5">B80</strain>
    </source>
</reference>
<dbReference type="Proteomes" id="UP000054454">
    <property type="component" value="Unassembled WGS sequence"/>
</dbReference>
<feature type="domain" description="CS" evidence="3">
    <location>
        <begin position="3"/>
        <end position="100"/>
    </location>
</feature>
<dbReference type="CDD" id="cd06465">
    <property type="entry name" value="p23_hB-ind1_like"/>
    <property type="match status" value="1"/>
</dbReference>
<dbReference type="GO" id="GO:0005634">
    <property type="term" value="C:nucleus"/>
    <property type="evidence" value="ECO:0007669"/>
    <property type="project" value="TreeGrafter"/>
</dbReference>
<dbReference type="GO" id="GO:0051087">
    <property type="term" value="F:protein-folding chaperone binding"/>
    <property type="evidence" value="ECO:0007669"/>
    <property type="project" value="TreeGrafter"/>
</dbReference>
<protein>
    <recommendedName>
        <fullName evidence="3">CS domain-containing protein</fullName>
    </recommendedName>
</protein>
<dbReference type="GO" id="GO:0051131">
    <property type="term" value="P:chaperone-mediated protein complex assembly"/>
    <property type="evidence" value="ECO:0007669"/>
    <property type="project" value="TreeGrafter"/>
</dbReference>
<dbReference type="InterPro" id="IPR045250">
    <property type="entry name" value="p23-like"/>
</dbReference>
<dbReference type="InterPro" id="IPR007052">
    <property type="entry name" value="CS_dom"/>
</dbReference>
<evidence type="ECO:0000256" key="1">
    <source>
        <dbReference type="ARBA" id="ARBA00025733"/>
    </source>
</evidence>